<feature type="compositionally biased region" description="Basic and acidic residues" evidence="2">
    <location>
        <begin position="236"/>
        <end position="254"/>
    </location>
</feature>
<organism evidence="4 5">
    <name type="scientific">Kytococcus aerolatus</name>
    <dbReference type="NCBI Taxonomy" id="592308"/>
    <lineage>
        <taxon>Bacteria</taxon>
        <taxon>Bacillati</taxon>
        <taxon>Actinomycetota</taxon>
        <taxon>Actinomycetes</taxon>
        <taxon>Micrococcales</taxon>
        <taxon>Kytococcaceae</taxon>
        <taxon>Kytococcus</taxon>
    </lineage>
</organism>
<feature type="domain" description="HNH nuclease" evidence="3">
    <location>
        <begin position="372"/>
        <end position="424"/>
    </location>
</feature>
<dbReference type="Gene3D" id="1.10.30.50">
    <property type="match status" value="1"/>
</dbReference>
<keyword evidence="4" id="KW-0540">Nuclease</keyword>
<name>A0A212U108_9MICO</name>
<feature type="region of interest" description="Disordered" evidence="2">
    <location>
        <begin position="228"/>
        <end position="254"/>
    </location>
</feature>
<evidence type="ECO:0000313" key="5">
    <source>
        <dbReference type="Proteomes" id="UP000198122"/>
    </source>
</evidence>
<evidence type="ECO:0000256" key="1">
    <source>
        <dbReference type="ARBA" id="ARBA00023450"/>
    </source>
</evidence>
<evidence type="ECO:0000313" key="4">
    <source>
        <dbReference type="EMBL" id="SNC71830.1"/>
    </source>
</evidence>
<dbReference type="Pfam" id="PF02720">
    <property type="entry name" value="DUF222"/>
    <property type="match status" value="1"/>
</dbReference>
<dbReference type="AlphaFoldDB" id="A0A212U108"/>
<keyword evidence="5" id="KW-1185">Reference proteome</keyword>
<dbReference type="GO" id="GO:0004519">
    <property type="term" value="F:endonuclease activity"/>
    <property type="evidence" value="ECO:0007669"/>
    <property type="project" value="UniProtKB-KW"/>
</dbReference>
<dbReference type="Pfam" id="PF01844">
    <property type="entry name" value="HNH"/>
    <property type="match status" value="1"/>
</dbReference>
<dbReference type="RefSeq" id="WP_234994358.1">
    <property type="nucleotide sequence ID" value="NZ_FYEZ01000002.1"/>
</dbReference>
<dbReference type="GO" id="GO:0003676">
    <property type="term" value="F:nucleic acid binding"/>
    <property type="evidence" value="ECO:0007669"/>
    <property type="project" value="InterPro"/>
</dbReference>
<dbReference type="InterPro" id="IPR003870">
    <property type="entry name" value="DUF222"/>
</dbReference>
<proteinExistence type="inferred from homology"/>
<dbReference type="Proteomes" id="UP000198122">
    <property type="component" value="Unassembled WGS sequence"/>
</dbReference>
<keyword evidence="4" id="KW-0378">Hydrolase</keyword>
<dbReference type="InterPro" id="IPR003615">
    <property type="entry name" value="HNH_nuc"/>
</dbReference>
<reference evidence="4 5" key="1">
    <citation type="submission" date="2017-06" db="EMBL/GenBank/DDBJ databases">
        <authorList>
            <person name="Kim H.J."/>
            <person name="Triplett B.A."/>
        </authorList>
    </citation>
    <scope>NUCLEOTIDE SEQUENCE [LARGE SCALE GENOMIC DNA]</scope>
    <source>
        <strain evidence="4 5">DSM 22179</strain>
    </source>
</reference>
<protein>
    <submittedName>
        <fullName evidence="4">HNH endonuclease</fullName>
    </submittedName>
</protein>
<gene>
    <name evidence="4" type="ORF">SAMN05445756_1631</name>
</gene>
<evidence type="ECO:0000256" key="2">
    <source>
        <dbReference type="SAM" id="MobiDB-lite"/>
    </source>
</evidence>
<dbReference type="CDD" id="cd00085">
    <property type="entry name" value="HNHc"/>
    <property type="match status" value="1"/>
</dbReference>
<keyword evidence="4" id="KW-0255">Endonuclease</keyword>
<dbReference type="SMART" id="SM00507">
    <property type="entry name" value="HNHc"/>
    <property type="match status" value="1"/>
</dbReference>
<dbReference type="EMBL" id="FYEZ01000002">
    <property type="protein sequence ID" value="SNC71830.1"/>
    <property type="molecule type" value="Genomic_DNA"/>
</dbReference>
<evidence type="ECO:0000259" key="3">
    <source>
        <dbReference type="SMART" id="SM00507"/>
    </source>
</evidence>
<comment type="similarity">
    <text evidence="1">Belongs to the Rv1128c/1148c/1588c/1702c/1945/3466 family.</text>
</comment>
<sequence>MTTVVEMREQGAPADVWGLLERARELAPALETVRPHLWRLGEGDLAGAVEALGDLVRAAEAAMTGLTAEAVGRGTVQASRAASPADWVRRQGGVVEPGRARSVAVVAEASLEPGTASLQQAVWGGGVSVDHAAVALEESAKVLPLLPGADRSEVLGHYLVRASAADASRRELRRLTREIMARYGDDRLDDLDARAKECSGLTERALPTGLVRFQLDLNQPDAARVRAAVDGLSGPRSERGSDGEPVRDPRSPARRRADALLELVERAQAADDDPTAGGCGLSGSTTLVVTMTAEGLAERLREVGARRTGWARGVEELTDDGAVTFGVTSLGDVLTAAQLRQAACDAGIVPMVLGADGTPLETGRAKRLATDAQRATLLVRDGGCTFPGCTRPPGWCHAHHVRHWADGGPTDVDNLALLCERHHTVVHRDGLTARRVDGRWEWEEPP</sequence>
<accession>A0A212U108</accession>
<dbReference type="InterPro" id="IPR002711">
    <property type="entry name" value="HNH"/>
</dbReference>
<dbReference type="GO" id="GO:0008270">
    <property type="term" value="F:zinc ion binding"/>
    <property type="evidence" value="ECO:0007669"/>
    <property type="project" value="InterPro"/>
</dbReference>